<dbReference type="PATRIC" id="fig|1441384.3.peg.955"/>
<dbReference type="InterPro" id="IPR011990">
    <property type="entry name" value="TPR-like_helical_dom_sf"/>
</dbReference>
<dbReference type="Proteomes" id="UP000033580">
    <property type="component" value="Unassembled WGS sequence"/>
</dbReference>
<evidence type="ECO:0000256" key="2">
    <source>
        <dbReference type="ARBA" id="ARBA00022803"/>
    </source>
</evidence>
<dbReference type="EMBL" id="LAOR01000019">
    <property type="protein sequence ID" value="KJW07514.1"/>
    <property type="molecule type" value="Genomic_DNA"/>
</dbReference>
<evidence type="ECO:0000313" key="4">
    <source>
        <dbReference type="Proteomes" id="UP000033580"/>
    </source>
</evidence>
<comment type="caution">
    <text evidence="3">The sequence shown here is derived from an EMBL/GenBank/DDBJ whole genome shotgun (WGS) entry which is preliminary data.</text>
</comment>
<keyword evidence="1" id="KW-0677">Repeat</keyword>
<keyword evidence="2" id="KW-0802">TPR repeat</keyword>
<reference evidence="3 4" key="1">
    <citation type="submission" date="2015-01" db="EMBL/GenBank/DDBJ databases">
        <title>Genome Sequencing of Rickettsiales.</title>
        <authorList>
            <person name="Daugherty S.C."/>
            <person name="Su Q."/>
            <person name="Abolude K."/>
            <person name="Beier-Sexton M."/>
            <person name="Carlyon J.A."/>
            <person name="Carter R."/>
            <person name="Day N.P."/>
            <person name="Dumler S.J."/>
            <person name="Dyachenko V."/>
            <person name="Godinez A."/>
            <person name="Kurtti T.J."/>
            <person name="Lichay M."/>
            <person name="Mullins K.E."/>
            <person name="Ott S."/>
            <person name="Pappas-Brown V."/>
            <person name="Paris D.H."/>
            <person name="Patel P."/>
            <person name="Richards A.L."/>
            <person name="Sadzewicz L."/>
            <person name="Sears K."/>
            <person name="Seidman D."/>
            <person name="Sengamalay N."/>
            <person name="Stenos J."/>
            <person name="Tallon L.J."/>
            <person name="Vincent G."/>
            <person name="Fraser C.M."/>
            <person name="Munderloh U."/>
            <person name="Dunning-Hotopp J.C."/>
        </authorList>
    </citation>
    <scope>NUCLEOTIDE SEQUENCE [LARGE SCALE GENOMIC DNA]</scope>
    <source>
        <strain evidence="3 4">UT144</strain>
    </source>
</reference>
<evidence type="ECO:0000313" key="3">
    <source>
        <dbReference type="EMBL" id="KJW07514.1"/>
    </source>
</evidence>
<organism evidence="3 4">
    <name type="scientific">Orientia tsutsugamushi str. UT144</name>
    <dbReference type="NCBI Taxonomy" id="1441384"/>
    <lineage>
        <taxon>Bacteria</taxon>
        <taxon>Pseudomonadati</taxon>
        <taxon>Pseudomonadota</taxon>
        <taxon>Alphaproteobacteria</taxon>
        <taxon>Rickettsiales</taxon>
        <taxon>Rickettsiaceae</taxon>
        <taxon>Rickettsieae</taxon>
        <taxon>Orientia</taxon>
    </lineage>
</organism>
<dbReference type="SUPFAM" id="SSF48452">
    <property type="entry name" value="TPR-like"/>
    <property type="match status" value="1"/>
</dbReference>
<dbReference type="AlphaFoldDB" id="A0A0F3RQU8"/>
<dbReference type="InterPro" id="IPR019734">
    <property type="entry name" value="TPR_rpt"/>
</dbReference>
<dbReference type="Gene3D" id="1.25.40.10">
    <property type="entry name" value="Tetratricopeptide repeat domain"/>
    <property type="match status" value="1"/>
</dbReference>
<name>A0A0F3RQU8_ORITS</name>
<dbReference type="PANTHER" id="PTHR44943:SF8">
    <property type="entry name" value="TPR REPEAT-CONTAINING PROTEIN MJ0263"/>
    <property type="match status" value="1"/>
</dbReference>
<sequence length="55" mass="6500">MNCRYQEAIENFDTGIRYNPNDEKAYYNKGIFLYQLGQYQEAIENCDIAISINQI</sequence>
<protein>
    <submittedName>
        <fullName evidence="3">TPR repeat family protein</fullName>
    </submittedName>
</protein>
<dbReference type="PROSITE" id="PS50293">
    <property type="entry name" value="TPR_REGION"/>
    <property type="match status" value="1"/>
</dbReference>
<evidence type="ECO:0000256" key="1">
    <source>
        <dbReference type="ARBA" id="ARBA00022737"/>
    </source>
</evidence>
<dbReference type="InterPro" id="IPR051685">
    <property type="entry name" value="Ycf3/AcsC/BcsC/TPR_MFPF"/>
</dbReference>
<gene>
    <name evidence="3" type="ORF">OTUT144_0423</name>
</gene>
<proteinExistence type="predicted"/>
<dbReference type="Pfam" id="PF00515">
    <property type="entry name" value="TPR_1"/>
    <property type="match status" value="1"/>
</dbReference>
<accession>A0A0F3RQU8</accession>
<dbReference type="PANTHER" id="PTHR44943">
    <property type="entry name" value="CELLULOSE SYNTHASE OPERON PROTEIN C"/>
    <property type="match status" value="1"/>
</dbReference>